<accession>A0ABQ0ZUF4</accession>
<keyword evidence="3" id="KW-0547">Nucleotide-binding</keyword>
<dbReference type="InterPro" id="IPR011761">
    <property type="entry name" value="ATP-grasp"/>
</dbReference>
<keyword evidence="3" id="KW-0067">ATP-binding</keyword>
<keyword evidence="6" id="KW-1185">Reference proteome</keyword>
<dbReference type="InterPro" id="IPR011095">
    <property type="entry name" value="Dala_Dala_lig_C"/>
</dbReference>
<evidence type="ECO:0000256" key="1">
    <source>
        <dbReference type="ARBA" id="ARBA00010871"/>
    </source>
</evidence>
<comment type="similarity">
    <text evidence="1">Belongs to the D-alanine--D-alanine ligase family.</text>
</comment>
<dbReference type="Proteomes" id="UP000465220">
    <property type="component" value="Unassembled WGS sequence"/>
</dbReference>
<dbReference type="SUPFAM" id="SSF56059">
    <property type="entry name" value="Glutathione synthetase ATP-binding domain-like"/>
    <property type="match status" value="1"/>
</dbReference>
<evidence type="ECO:0000259" key="4">
    <source>
        <dbReference type="PROSITE" id="PS50975"/>
    </source>
</evidence>
<evidence type="ECO:0000256" key="3">
    <source>
        <dbReference type="PROSITE-ProRule" id="PRU00409"/>
    </source>
</evidence>
<keyword evidence="2" id="KW-0436">Ligase</keyword>
<dbReference type="PANTHER" id="PTHR23132:SF23">
    <property type="entry name" value="D-ALANINE--D-ALANINE LIGASE B"/>
    <property type="match status" value="1"/>
</dbReference>
<organism evidence="5 6">
    <name type="scientific">Aspergillus lentulus</name>
    <dbReference type="NCBI Taxonomy" id="293939"/>
    <lineage>
        <taxon>Eukaryota</taxon>
        <taxon>Fungi</taxon>
        <taxon>Dikarya</taxon>
        <taxon>Ascomycota</taxon>
        <taxon>Pezizomycotina</taxon>
        <taxon>Eurotiomycetes</taxon>
        <taxon>Eurotiomycetidae</taxon>
        <taxon>Eurotiales</taxon>
        <taxon>Aspergillaceae</taxon>
        <taxon>Aspergillus</taxon>
        <taxon>Aspergillus subgen. Fumigati</taxon>
    </lineage>
</organism>
<name>A0ABQ0ZUF4_ASPLE</name>
<feature type="domain" description="ATP-grasp" evidence="4">
    <location>
        <begin position="17"/>
        <end position="247"/>
    </location>
</feature>
<gene>
    <name evidence="5" type="ORF">IFM60648_01445</name>
</gene>
<dbReference type="Pfam" id="PF07478">
    <property type="entry name" value="Dala_Dala_lig_C"/>
    <property type="match status" value="1"/>
</dbReference>
<evidence type="ECO:0000313" key="6">
    <source>
        <dbReference type="Proteomes" id="UP000465220"/>
    </source>
</evidence>
<evidence type="ECO:0000313" key="5">
    <source>
        <dbReference type="EMBL" id="GFF64955.1"/>
    </source>
</evidence>
<dbReference type="InterPro" id="IPR013815">
    <property type="entry name" value="ATP_grasp_subdomain_1"/>
</dbReference>
<reference evidence="5 6" key="1">
    <citation type="submission" date="2020-01" db="EMBL/GenBank/DDBJ databases">
        <title>Draft genome sequence of Aspergillus lentulus IFM 60648.</title>
        <authorList>
            <person name="Takahashi H."/>
            <person name="Yaguchi T."/>
        </authorList>
    </citation>
    <scope>NUCLEOTIDE SEQUENCE [LARGE SCALE GENOMIC DNA]</scope>
    <source>
        <strain evidence="5 6">IFM 60648</strain>
    </source>
</reference>
<protein>
    <recommendedName>
        <fullName evidence="4">ATP-grasp domain-containing protein</fullName>
    </recommendedName>
</protein>
<dbReference type="PANTHER" id="PTHR23132">
    <property type="entry name" value="D-ALANINE--D-ALANINE LIGASE"/>
    <property type="match status" value="1"/>
</dbReference>
<dbReference type="Gene3D" id="3.30.1490.20">
    <property type="entry name" value="ATP-grasp fold, A domain"/>
    <property type="match status" value="1"/>
</dbReference>
<evidence type="ECO:0000256" key="2">
    <source>
        <dbReference type="ARBA" id="ARBA00022598"/>
    </source>
</evidence>
<proteinExistence type="inferred from homology"/>
<dbReference type="PROSITE" id="PS50975">
    <property type="entry name" value="ATP_GRASP"/>
    <property type="match status" value="1"/>
</dbReference>
<sequence>MLEHCNIPTPPFAIVRNEEMALDPAPGQKAIELSPHATALSSYPLFVKPNAEGDSKGVVPASKVSNQDELESAIRVLREKFPQQDILIETFLPGQEFSVGILGTGREARVIGLASYNFRPLNDQNSPRQIDFHLQGKDNLESGAVEQVVMHMDHPGVREVGEMGIRAWNVLGCRDGGRVDIRLDAESKPQVLEVRATARALLYKTHSNMAILQVNPIPGLSMSSSIYPAIARGNGIPFPQLLESIVNSALKRKENTVHANH</sequence>
<dbReference type="Gene3D" id="3.30.470.20">
    <property type="entry name" value="ATP-grasp fold, B domain"/>
    <property type="match status" value="1"/>
</dbReference>
<comment type="caution">
    <text evidence="5">The sequence shown here is derived from an EMBL/GenBank/DDBJ whole genome shotgun (WGS) entry which is preliminary data.</text>
</comment>
<dbReference type="EMBL" id="BLKI01000005">
    <property type="protein sequence ID" value="GFF64955.1"/>
    <property type="molecule type" value="Genomic_DNA"/>
</dbReference>